<evidence type="ECO:0000256" key="1">
    <source>
        <dbReference type="SAM" id="MobiDB-lite"/>
    </source>
</evidence>
<evidence type="ECO:0000259" key="2">
    <source>
        <dbReference type="Pfam" id="PF09937"/>
    </source>
</evidence>
<dbReference type="InterPro" id="IPR001646">
    <property type="entry name" value="5peptide_repeat"/>
</dbReference>
<dbReference type="PATRIC" id="fig|34073.19.peg.6801"/>
<accession>A0A0H2LRG2</accession>
<feature type="domain" description="DUF2169" evidence="2">
    <location>
        <begin position="33"/>
        <end position="293"/>
    </location>
</feature>
<dbReference type="Pfam" id="PF00805">
    <property type="entry name" value="Pentapeptide"/>
    <property type="match status" value="6"/>
</dbReference>
<dbReference type="AlphaFoldDB" id="A0A0H2LRG2"/>
<dbReference type="Gene3D" id="2.160.20.80">
    <property type="entry name" value="E3 ubiquitin-protein ligase SopA"/>
    <property type="match status" value="3"/>
</dbReference>
<dbReference type="SUPFAM" id="SSF141571">
    <property type="entry name" value="Pentapeptide repeat-like"/>
    <property type="match status" value="2"/>
</dbReference>
<reference evidence="3 4" key="1">
    <citation type="submission" date="2015-03" db="EMBL/GenBank/DDBJ databases">
        <title>Genome sequence of Variovorax paradoxus TBEA6.</title>
        <authorList>
            <person name="Poehlein A."/>
            <person name="Schuldes J."/>
            <person name="Wuebbeler J.H."/>
            <person name="Hiessl S."/>
            <person name="Steinbuechel A."/>
            <person name="Daniel R."/>
        </authorList>
    </citation>
    <scope>NUCLEOTIDE SEQUENCE [LARGE SCALE GENOMIC DNA]</scope>
    <source>
        <strain evidence="3 4">TBEA6</strain>
    </source>
</reference>
<feature type="region of interest" description="Disordered" evidence="1">
    <location>
        <begin position="158"/>
        <end position="183"/>
    </location>
</feature>
<protein>
    <submittedName>
        <fullName evidence="3">Secreted effector protein pipB2</fullName>
    </submittedName>
</protein>
<keyword evidence="4" id="KW-1185">Reference proteome</keyword>
<evidence type="ECO:0000313" key="3">
    <source>
        <dbReference type="EMBL" id="KLN52281.1"/>
    </source>
</evidence>
<dbReference type="PANTHER" id="PTHR14136">
    <property type="entry name" value="BTB_POZ DOMAIN-CONTAINING PROTEIN KCTD9"/>
    <property type="match status" value="1"/>
</dbReference>
<dbReference type="InterPro" id="IPR051082">
    <property type="entry name" value="Pentapeptide-BTB/POZ_domain"/>
</dbReference>
<dbReference type="PANTHER" id="PTHR14136:SF17">
    <property type="entry name" value="BTB_POZ DOMAIN-CONTAINING PROTEIN KCTD9"/>
    <property type="match status" value="1"/>
</dbReference>
<dbReference type="Pfam" id="PF09937">
    <property type="entry name" value="DUF2169"/>
    <property type="match status" value="1"/>
</dbReference>
<organism evidence="3 4">
    <name type="scientific">Variovorax paradoxus</name>
    <dbReference type="NCBI Taxonomy" id="34073"/>
    <lineage>
        <taxon>Bacteria</taxon>
        <taxon>Pseudomonadati</taxon>
        <taxon>Pseudomonadota</taxon>
        <taxon>Betaproteobacteria</taxon>
        <taxon>Burkholderiales</taxon>
        <taxon>Comamonadaceae</taxon>
        <taxon>Variovorax</taxon>
    </lineage>
</organism>
<name>A0A0H2LRG2_VARPD</name>
<dbReference type="Proteomes" id="UP000035170">
    <property type="component" value="Unassembled WGS sequence"/>
</dbReference>
<feature type="compositionally biased region" description="Basic and acidic residues" evidence="1">
    <location>
        <begin position="158"/>
        <end position="169"/>
    </location>
</feature>
<dbReference type="EMBL" id="JZWI01000058">
    <property type="protein sequence ID" value="KLN52281.1"/>
    <property type="molecule type" value="Genomic_DNA"/>
</dbReference>
<comment type="caution">
    <text evidence="3">The sequence shown here is derived from an EMBL/GenBank/DDBJ whole genome shotgun (WGS) entry which is preliminary data.</text>
</comment>
<sequence length="864" mass="93307">MQVVKPQAMGLSTRPIEYRQRFGLCITGALHVPFAQGEKGSLWGEQSMWDFLAAEMGEPLIDEGVAKLTPEFLVHGKAFAPPHQPAACAVRASLGGTSKTLLVFGHRFWDGSRASAPLPFEDMPIDWAHAYGGPDMPTNPAGVGRQLRDGHRPLPNIERADDPLRHPDHAAQPAGWHRLDPGHPQRLQYRGTYDADYLKLHAPGFAPDLDWRYFNLAPADQWLDGPLRGDEPFVLENLHPLQPRIEGRLPGLRARVFASYAVAGSEPRLREVPMRATTVWFFPHAERLVLLFHGLAEVASDDGSDVVGLTGAVERLGEAKEDSHYLHVLAQRADPRMGVIHSLRDSDLLPEGLDATDPAAERAGEAFAMQGLQAEAQVRRAQVDVALAREEARAAGRDPDAMGIVMPEREPQPAPKELAQYVERKIEQAERQQWEALNETLLQMEKALTIATERGIDLAALQHRGPPVFKAEREVERLRGVAQAASRSFDARAVYGPLLQKELVEVTGYLASAHLQPPAPPMAAAEAAQLRAEMAVAVPAGLKHFSGMDLTGADFSGLDLRGLNFSGAWLESVNFENANLSGANLSYAVLAHANLRGAIAVGASLVGANLGRAHLAGAVLEEADCGNARFDGCDWRGARLRGARVDGASWMNVAWRGVDLQRAHAAGQLFYKQDLRGAVFTEAVLDDANFIECDLRGCDLRAASLARASFITCRLDGAHASGVRADGAVFVEGCTLVGADLGHASFGGANFGGMDLSQASLVGSVLDGANLIGTRLAGSDWRLARAKGALLCKADLAHARMAGGDFSQAVLQRADLRGADLRQSNLFGADLARVRLSGDTRFDRALLTRARTWPRLTPEQQAAP</sequence>
<proteinExistence type="predicted"/>
<evidence type="ECO:0000313" key="4">
    <source>
        <dbReference type="Proteomes" id="UP000035170"/>
    </source>
</evidence>
<dbReference type="InterPro" id="IPR018683">
    <property type="entry name" value="DUF2169"/>
</dbReference>
<gene>
    <name evidence="3" type="primary">pipB23</name>
    <name evidence="3" type="ORF">VPARA_65990</name>
</gene>
<dbReference type="RefSeq" id="WP_047787596.1">
    <property type="nucleotide sequence ID" value="NZ_JZWI01000058.1"/>
</dbReference>